<evidence type="ECO:0000313" key="3">
    <source>
        <dbReference type="Proteomes" id="UP000681720"/>
    </source>
</evidence>
<protein>
    <recommendedName>
        <fullName evidence="1">Sacsin/Nov domain-containing protein</fullName>
    </recommendedName>
</protein>
<dbReference type="Proteomes" id="UP000681720">
    <property type="component" value="Unassembled WGS sequence"/>
</dbReference>
<name>A0A8S2LC85_9BILA</name>
<proteinExistence type="predicted"/>
<dbReference type="Pfam" id="PF12449">
    <property type="entry name" value="DUF3684"/>
    <property type="match status" value="1"/>
</dbReference>
<organism evidence="2 3">
    <name type="scientific">Rotaria magnacalcarata</name>
    <dbReference type="NCBI Taxonomy" id="392030"/>
    <lineage>
        <taxon>Eukaryota</taxon>
        <taxon>Metazoa</taxon>
        <taxon>Spiralia</taxon>
        <taxon>Gnathifera</taxon>
        <taxon>Rotifera</taxon>
        <taxon>Eurotatoria</taxon>
        <taxon>Bdelloidea</taxon>
        <taxon>Philodinida</taxon>
        <taxon>Philodinidae</taxon>
        <taxon>Rotaria</taxon>
    </lineage>
</organism>
<dbReference type="Gene3D" id="3.30.565.10">
    <property type="entry name" value="Histidine kinase-like ATPase, C-terminal domain"/>
    <property type="match status" value="1"/>
</dbReference>
<gene>
    <name evidence="2" type="ORF">GIL414_LOCUS6252</name>
</gene>
<feature type="domain" description="Sacsin/Nov" evidence="1">
    <location>
        <begin position="97"/>
        <end position="155"/>
    </location>
</feature>
<sequence length="1452" mass="164882">MLARYSSDFVLFRELVQNSDDARATYVELHFKCDVSHGVINNAVCDNQSDLQHPRVKSKLTANYIGNAASHKTPSQSSYSMPKEADAQFHNSTIREICVINNGSVFSDVDWKRVASIAEGNVNVESIGQFGVGFFSVFSLSEEPVIVSGTDGMIFTWGDDGSLTARRCELPVQQQSPNTSIILKMRSKFILCVYDTKSVRESNVTTNIIPSINLGQLKSYLTKVLSFTKRVNRLSISINDETIFEVTKTIQTAPLSETISKFELESVNSMFILNSFEHIKQEIKISNGLSVVLRHIAVQAKVTINETLHGKIQEILKKSLPSSVPIQLLLAPSSIITKLKEFRLTSNHTNFDFKTLNNLSPLKFEKGQLVPSGYIFIGQGTHQTTGLGMHVYSHFIPTIERENIDLQGAYISKWNEELLLAVGQVARYTYDVAIRAAVTDIKNGEADINRLSVVIAPYSFQSSSPNSRIGLTICEGFFYSKADILVPVRLSPSNAYIQLIPSTKAYLTYSNLIYSFLSVPLIPIELASSGLFTNLKSWDLIVEVNDTIVKQTVQNSVMNFTEFVEFLRWLSQFDVENRELIREMLSLVKVYHNTSSDILTLKNIRYFDPYGVPSILPLRSDILPSSVVQYISREQLNKRLLLLAISLEELLEFYMHKDQRNIFLNSITAAALLAFISNHIGHVSKNCRKNIVNTLSNTACVPTTRGMKRPNESYIPPINKSSDEPCITLKISQGTRKSDNSDDYPVSRELLIELGCRGVHLPSLFNAESSSSSMSSVSSSNNNFRALVKRLMQERNKMTDTDRKLLQERTSLSSCPLIIGKYAPCELYFPSVATQLKRSDLPIIPWLDIASDSSEYAFLKAIGVQEAPSLDFLIDQIIMEHEEQNSPTTETYQIPVALKFVAENFIKHYSNQWNTTDIKQPFLPSYFAIKMTNRNGVNQENSVILSLPSNVYADPNPVGAILLPSVVQMFKIRFDIVMIGVQRRPTLPNAFNDMMKRKDELLVSVSLASKVFDYMSSLEGLSNTFIEKISIIPFIPFGNQSFRKPNEVFIRSDSTRRNIKSKDNSVDERGLIDYVDFGEGGNEFLLSIRVLSYPTPPILARLLMDRQDYFFEHYPRTEAEKLRTYTACLKKLAPHVEELLSDPISKRLYNTPWCLGYQKIQQRKDITRETFRIAIPREIYMNDNNQYVCYLMPLMIPDEPALTQLYEEFGSRWLSHCVKRISTHTGNPSTSDRCQTLRQLILSRLDMLFVNNRGEPIGNLDQGNVELIRTSLAVFEVRTIQCQFIFQRKTHKFDSSDVSTCALELNGCQVMLYVLATQSVFDYFDIADELARSKLSLPLEMLKRRGIPVDRLMKNPEYDQTVIAFNQGGSLFFNLRYFEQVFADKFKVLRSSASSNDELEEIFDFYFMVTCHELAHNLVSQRDTNFAQCLEQLAVAFMPSKQRSMEMLYSIR</sequence>
<accession>A0A8S2LC85</accession>
<evidence type="ECO:0000313" key="2">
    <source>
        <dbReference type="EMBL" id="CAF3895077.1"/>
    </source>
</evidence>
<dbReference type="SUPFAM" id="SSF55874">
    <property type="entry name" value="ATPase domain of HSP90 chaperone/DNA topoisomerase II/histidine kinase"/>
    <property type="match status" value="1"/>
</dbReference>
<dbReference type="PANTHER" id="PTHR47839">
    <property type="entry name" value="DOMAIN PROTEIN, PUTATIVE (AFU_ORTHOLOGUE AFUA_6G04830)-RELATED"/>
    <property type="match status" value="1"/>
</dbReference>
<dbReference type="EMBL" id="CAJOBJ010001759">
    <property type="protein sequence ID" value="CAF3895077.1"/>
    <property type="molecule type" value="Genomic_DNA"/>
</dbReference>
<dbReference type="InterPro" id="IPR058210">
    <property type="entry name" value="SACS/Nov_dom"/>
</dbReference>
<evidence type="ECO:0000259" key="1">
    <source>
        <dbReference type="Pfam" id="PF25794"/>
    </source>
</evidence>
<dbReference type="Pfam" id="PF25794">
    <property type="entry name" value="SACS"/>
    <property type="match status" value="1"/>
</dbReference>
<dbReference type="PANTHER" id="PTHR47839:SF1">
    <property type="entry name" value="DOMAIN PROTEIN, PUTATIVE (AFU_ORTHOLOGUE AFUA_6G04830)-RELATED"/>
    <property type="match status" value="1"/>
</dbReference>
<dbReference type="InterPro" id="IPR036890">
    <property type="entry name" value="HATPase_C_sf"/>
</dbReference>
<reference evidence="2" key="1">
    <citation type="submission" date="2021-02" db="EMBL/GenBank/DDBJ databases">
        <authorList>
            <person name="Nowell W R."/>
        </authorList>
    </citation>
    <scope>NUCLEOTIDE SEQUENCE</scope>
</reference>
<dbReference type="InterPro" id="IPR022155">
    <property type="entry name" value="DUF3684"/>
</dbReference>
<comment type="caution">
    <text evidence="2">The sequence shown here is derived from an EMBL/GenBank/DDBJ whole genome shotgun (WGS) entry which is preliminary data.</text>
</comment>